<keyword evidence="3" id="KW-1185">Reference proteome</keyword>
<evidence type="ECO:0000259" key="1">
    <source>
        <dbReference type="PROSITE" id="PS51704"/>
    </source>
</evidence>
<dbReference type="PANTHER" id="PTHR46211">
    <property type="entry name" value="GLYCEROPHOSPHORYL DIESTER PHOSPHODIESTERASE"/>
    <property type="match status" value="1"/>
</dbReference>
<protein>
    <submittedName>
        <fullName evidence="2">Glycerophosphodiester phosphodiesterase</fullName>
    </submittedName>
</protein>
<dbReference type="EMBL" id="BAAAOB010000002">
    <property type="protein sequence ID" value="GAA1790500.1"/>
    <property type="molecule type" value="Genomic_DNA"/>
</dbReference>
<feature type="domain" description="GP-PDE" evidence="1">
    <location>
        <begin position="12"/>
        <end position="255"/>
    </location>
</feature>
<dbReference type="Gene3D" id="3.20.20.190">
    <property type="entry name" value="Phosphatidylinositol (PI) phosphodiesterase"/>
    <property type="match status" value="1"/>
</dbReference>
<dbReference type="SUPFAM" id="SSF51695">
    <property type="entry name" value="PLC-like phosphodiesterases"/>
    <property type="match status" value="1"/>
</dbReference>
<dbReference type="InterPro" id="IPR030395">
    <property type="entry name" value="GP_PDE_dom"/>
</dbReference>
<evidence type="ECO:0000313" key="2">
    <source>
        <dbReference type="EMBL" id="GAA1790500.1"/>
    </source>
</evidence>
<sequence length="259" mass="27439">MTHPYFADAGRPRILAHRGFAHGTEFGAAAENTAAAFAAAERVGADCFETDCRLTADGEVVLIHDPDLRRLAADPRRISEVRHAELADLFAERGGLLTLAEALERFPAGRFNVDVKDPAAAERVGRIVAGQAHRVLITGFSDPTRRAALASALAHGGSVPATSPGRSVLAALLLALATGARGRAARHLSDVDALQIPERSGPVPVLTRRLLDAAHAHGTEVHVWTVDDPERMRALVARGVDGIVTDRSDLAAAAFDRGR</sequence>
<organism evidence="2 3">
    <name type="scientific">Leucobacter iarius</name>
    <dbReference type="NCBI Taxonomy" id="333963"/>
    <lineage>
        <taxon>Bacteria</taxon>
        <taxon>Bacillati</taxon>
        <taxon>Actinomycetota</taxon>
        <taxon>Actinomycetes</taxon>
        <taxon>Micrococcales</taxon>
        <taxon>Microbacteriaceae</taxon>
        <taxon>Leucobacter</taxon>
    </lineage>
</organism>
<dbReference type="PROSITE" id="PS51704">
    <property type="entry name" value="GP_PDE"/>
    <property type="match status" value="1"/>
</dbReference>
<accession>A0ABP4XT39</accession>
<gene>
    <name evidence="2" type="ORF">GCM10009768_19380</name>
</gene>
<proteinExistence type="predicted"/>
<dbReference type="RefSeq" id="WP_344031831.1">
    <property type="nucleotide sequence ID" value="NZ_BAAAOB010000002.1"/>
</dbReference>
<dbReference type="Pfam" id="PF03009">
    <property type="entry name" value="GDPD"/>
    <property type="match status" value="1"/>
</dbReference>
<reference evidence="3" key="1">
    <citation type="journal article" date="2019" name="Int. J. Syst. Evol. Microbiol.">
        <title>The Global Catalogue of Microorganisms (GCM) 10K type strain sequencing project: providing services to taxonomists for standard genome sequencing and annotation.</title>
        <authorList>
            <consortium name="The Broad Institute Genomics Platform"/>
            <consortium name="The Broad Institute Genome Sequencing Center for Infectious Disease"/>
            <person name="Wu L."/>
            <person name="Ma J."/>
        </authorList>
    </citation>
    <scope>NUCLEOTIDE SEQUENCE [LARGE SCALE GENOMIC DNA]</scope>
    <source>
        <strain evidence="3">JCM 14736</strain>
    </source>
</reference>
<dbReference type="PANTHER" id="PTHR46211:SF14">
    <property type="entry name" value="GLYCEROPHOSPHODIESTER PHOSPHODIESTERASE"/>
    <property type="match status" value="1"/>
</dbReference>
<evidence type="ECO:0000313" key="3">
    <source>
        <dbReference type="Proteomes" id="UP001500851"/>
    </source>
</evidence>
<dbReference type="InterPro" id="IPR017946">
    <property type="entry name" value="PLC-like_Pdiesterase_TIM-brl"/>
</dbReference>
<comment type="caution">
    <text evidence="2">The sequence shown here is derived from an EMBL/GenBank/DDBJ whole genome shotgun (WGS) entry which is preliminary data.</text>
</comment>
<dbReference type="Proteomes" id="UP001500851">
    <property type="component" value="Unassembled WGS sequence"/>
</dbReference>
<name>A0ABP4XT39_9MICO</name>